<dbReference type="GO" id="GO:0003964">
    <property type="term" value="F:RNA-directed DNA polymerase activity"/>
    <property type="evidence" value="ECO:0007669"/>
    <property type="project" value="UniProtKB-KW"/>
</dbReference>
<dbReference type="HOGENOM" id="CLU_3034056_0_0_1"/>
<evidence type="ECO:0000259" key="1">
    <source>
        <dbReference type="PROSITE" id="PS50878"/>
    </source>
</evidence>
<reference evidence="2 3" key="1">
    <citation type="journal article" date="2012" name="PLoS Pathog.">
        <title>The genome of the obligate intracellular parasite Trachipleistophora hominis: new insights into microsporidian genome dynamics and reductive evolution.</title>
        <authorList>
            <person name="Heinz E."/>
            <person name="Williams T.A."/>
            <person name="Nakjang S."/>
            <person name="Noel C.J."/>
            <person name="Swan D.C."/>
            <person name="Goldberg A.V."/>
            <person name="Harris S.R."/>
            <person name="Weinmaier T."/>
            <person name="Markert S."/>
            <person name="Becher D."/>
            <person name="Bernhardt J."/>
            <person name="Dagan T."/>
            <person name="Hacker C."/>
            <person name="Lucocq J.M."/>
            <person name="Schweder T."/>
            <person name="Rattei T."/>
            <person name="Hall N."/>
            <person name="Hirt R.P."/>
            <person name="Embley T.M."/>
        </authorList>
    </citation>
    <scope>NUCLEOTIDE SEQUENCE [LARGE SCALE GENOMIC DNA]</scope>
</reference>
<gene>
    <name evidence="2" type="ORF">THOM_2967</name>
</gene>
<dbReference type="EMBL" id="JH994074">
    <property type="protein sequence ID" value="ELQ74115.1"/>
    <property type="molecule type" value="Genomic_DNA"/>
</dbReference>
<dbReference type="InParanoid" id="L7JS50"/>
<dbReference type="OrthoDB" id="2194291at2759"/>
<dbReference type="InterPro" id="IPR043502">
    <property type="entry name" value="DNA/RNA_pol_sf"/>
</dbReference>
<dbReference type="Pfam" id="PF00078">
    <property type="entry name" value="RVT_1"/>
    <property type="match status" value="1"/>
</dbReference>
<sequence length="55" mass="6467">MINNAFYGIINVAAYLDDIIIFTLDAEEHKTVLEKVLQRFKQLNITINFDKLTFF</sequence>
<keyword evidence="2" id="KW-0548">Nucleotidyltransferase</keyword>
<keyword evidence="2" id="KW-0695">RNA-directed DNA polymerase</keyword>
<accession>L7JS50</accession>
<dbReference type="Gene3D" id="3.30.70.270">
    <property type="match status" value="1"/>
</dbReference>
<evidence type="ECO:0000313" key="2">
    <source>
        <dbReference type="EMBL" id="ELQ74115.1"/>
    </source>
</evidence>
<dbReference type="SUPFAM" id="SSF56672">
    <property type="entry name" value="DNA/RNA polymerases"/>
    <property type="match status" value="1"/>
</dbReference>
<feature type="domain" description="Reverse transcriptase" evidence="1">
    <location>
        <begin position="1"/>
        <end position="55"/>
    </location>
</feature>
<evidence type="ECO:0000313" key="3">
    <source>
        <dbReference type="Proteomes" id="UP000011185"/>
    </source>
</evidence>
<keyword evidence="3" id="KW-1185">Reference proteome</keyword>
<dbReference type="InterPro" id="IPR043128">
    <property type="entry name" value="Rev_trsase/Diguanyl_cyclase"/>
</dbReference>
<dbReference type="InterPro" id="IPR000477">
    <property type="entry name" value="RT_dom"/>
</dbReference>
<dbReference type="Proteomes" id="UP000011185">
    <property type="component" value="Unassembled WGS sequence"/>
</dbReference>
<keyword evidence="2" id="KW-0808">Transferase</keyword>
<name>L7JS50_TRAHO</name>
<organism evidence="2 3">
    <name type="scientific">Trachipleistophora hominis</name>
    <name type="common">Microsporidian parasite</name>
    <dbReference type="NCBI Taxonomy" id="72359"/>
    <lineage>
        <taxon>Eukaryota</taxon>
        <taxon>Fungi</taxon>
        <taxon>Fungi incertae sedis</taxon>
        <taxon>Microsporidia</taxon>
        <taxon>Pleistophoridae</taxon>
        <taxon>Trachipleistophora</taxon>
    </lineage>
</organism>
<proteinExistence type="predicted"/>
<protein>
    <submittedName>
        <fullName evidence="2">Putative Reverse transcriptase, LTR Retrotransposon protein</fullName>
    </submittedName>
</protein>
<dbReference type="PROSITE" id="PS50878">
    <property type="entry name" value="RT_POL"/>
    <property type="match status" value="1"/>
</dbReference>
<dbReference type="VEuPathDB" id="MicrosporidiaDB:THOM_2967"/>
<dbReference type="AlphaFoldDB" id="L7JS50"/>